<sequence length="75" mass="8152">MGKDKDLSNFDQGQIVMARRLDQSISKTAGCGVFLLQTGPSAHADPCPPPKAPTMGTWTYTQSSTDYLFLLKGFL</sequence>
<name>A0ACC5W9R4_PANGG</name>
<organism evidence="1 2">
    <name type="scientific">Pangasianodon gigas</name>
    <name type="common">Mekong giant catfish</name>
    <name type="synonym">Pangasius gigas</name>
    <dbReference type="NCBI Taxonomy" id="30993"/>
    <lineage>
        <taxon>Eukaryota</taxon>
        <taxon>Metazoa</taxon>
        <taxon>Chordata</taxon>
        <taxon>Craniata</taxon>
        <taxon>Vertebrata</taxon>
        <taxon>Euteleostomi</taxon>
        <taxon>Actinopterygii</taxon>
        <taxon>Neopterygii</taxon>
        <taxon>Teleostei</taxon>
        <taxon>Ostariophysi</taxon>
        <taxon>Siluriformes</taxon>
        <taxon>Pangasiidae</taxon>
        <taxon>Pangasianodon</taxon>
    </lineage>
</organism>
<gene>
    <name evidence="1" type="ORF">PGIGA_G00109860</name>
</gene>
<evidence type="ECO:0000313" key="1">
    <source>
        <dbReference type="EMBL" id="MCI4375471.1"/>
    </source>
</evidence>
<dbReference type="Proteomes" id="UP000829447">
    <property type="component" value="Linkage Group LG2"/>
</dbReference>
<dbReference type="EMBL" id="CM040455">
    <property type="protein sequence ID" value="MCI4375471.1"/>
    <property type="molecule type" value="Genomic_DNA"/>
</dbReference>
<evidence type="ECO:0000313" key="2">
    <source>
        <dbReference type="Proteomes" id="UP000829447"/>
    </source>
</evidence>
<comment type="caution">
    <text evidence="1">The sequence shown here is derived from an EMBL/GenBank/DDBJ whole genome shotgun (WGS) entry which is preliminary data.</text>
</comment>
<keyword evidence="2" id="KW-1185">Reference proteome</keyword>
<accession>A0ACC5W9R4</accession>
<reference evidence="1 2" key="1">
    <citation type="journal article" date="2022" name="bioRxiv">
        <title>An ancient truncated duplication of the anti-Mullerian hormone receptor type 2 gene is a potential conserved master sex determinant in the Pangasiidae catfish family.</title>
        <authorList>
            <person name="Wen M."/>
            <person name="Pan Q."/>
            <person name="Jouanno E."/>
            <person name="Montfort J."/>
            <person name="Zahm M."/>
            <person name="Cabau C."/>
            <person name="Klopp C."/>
            <person name="Iampietro C."/>
            <person name="Roques C."/>
            <person name="Bouchez O."/>
            <person name="Castinel A."/>
            <person name="Donnadieu C."/>
            <person name="Parrinello H."/>
            <person name="Poncet C."/>
            <person name="Belmonte E."/>
            <person name="Gautier V."/>
            <person name="Avarre J.-C."/>
            <person name="Dugue R."/>
            <person name="Gustiano R."/>
            <person name="Ha T.T.T."/>
            <person name="Campet M."/>
            <person name="Sriphairoj K."/>
            <person name="Ribolli J."/>
            <person name="de Almeida F.L."/>
            <person name="Desvignes T."/>
            <person name="Postlethwait J.H."/>
            <person name="Bucao C.F."/>
            <person name="Robinson-Rechavi M."/>
            <person name="Bobe J."/>
            <person name="Herpin A."/>
            <person name="Guiguen Y."/>
        </authorList>
    </citation>
    <scope>NUCLEOTIDE SEQUENCE [LARGE SCALE GENOMIC DNA]</scope>
    <source>
        <strain evidence="1">YG-Dec2019</strain>
    </source>
</reference>
<protein>
    <submittedName>
        <fullName evidence="1">Uncharacterized protein</fullName>
    </submittedName>
</protein>
<proteinExistence type="predicted"/>